<proteinExistence type="predicted"/>
<feature type="region of interest" description="Disordered" evidence="6">
    <location>
        <begin position="271"/>
        <end position="290"/>
    </location>
</feature>
<dbReference type="GO" id="GO:0005886">
    <property type="term" value="C:plasma membrane"/>
    <property type="evidence" value="ECO:0007669"/>
    <property type="project" value="UniProtKB-SubCell"/>
</dbReference>
<keyword evidence="4 7" id="KW-1133">Transmembrane helix</keyword>
<dbReference type="STRING" id="1912961.BU204_17270"/>
<dbReference type="EMBL" id="MSIE01000030">
    <property type="protein sequence ID" value="OLF16335.1"/>
    <property type="molecule type" value="Genomic_DNA"/>
</dbReference>
<feature type="transmembrane region" description="Helical" evidence="7">
    <location>
        <begin position="201"/>
        <end position="222"/>
    </location>
</feature>
<evidence type="ECO:0000256" key="1">
    <source>
        <dbReference type="ARBA" id="ARBA00004651"/>
    </source>
</evidence>
<feature type="transmembrane region" description="Helical" evidence="7">
    <location>
        <begin position="169"/>
        <end position="189"/>
    </location>
</feature>
<evidence type="ECO:0000313" key="8">
    <source>
        <dbReference type="EMBL" id="OLF16335.1"/>
    </source>
</evidence>
<name>A0A1Q8CPQ2_9PSEU</name>
<comment type="subcellular location">
    <subcellularLocation>
        <location evidence="1">Cell membrane</location>
        <topology evidence="1">Multi-pass membrane protein</topology>
    </subcellularLocation>
</comment>
<evidence type="ECO:0000256" key="4">
    <source>
        <dbReference type="ARBA" id="ARBA00022989"/>
    </source>
</evidence>
<reference evidence="8 9" key="1">
    <citation type="submission" date="2016-12" db="EMBL/GenBank/DDBJ databases">
        <title>The draft genome sequence of Actinophytocola sp. 11-183.</title>
        <authorList>
            <person name="Wang W."/>
            <person name="Yuan L."/>
        </authorList>
    </citation>
    <scope>NUCLEOTIDE SEQUENCE [LARGE SCALE GENOMIC DNA]</scope>
    <source>
        <strain evidence="8 9">11-183</strain>
    </source>
</reference>
<evidence type="ECO:0000256" key="5">
    <source>
        <dbReference type="ARBA" id="ARBA00023136"/>
    </source>
</evidence>
<feature type="transmembrane region" description="Helical" evidence="7">
    <location>
        <begin position="242"/>
        <end position="262"/>
    </location>
</feature>
<evidence type="ECO:0000256" key="3">
    <source>
        <dbReference type="ARBA" id="ARBA00022692"/>
    </source>
</evidence>
<accession>A0A1Q8CPQ2</accession>
<dbReference type="InterPro" id="IPR019108">
    <property type="entry name" value="Caa3_assmbl_CtaG-rel"/>
</dbReference>
<evidence type="ECO:0000313" key="9">
    <source>
        <dbReference type="Proteomes" id="UP000185596"/>
    </source>
</evidence>
<evidence type="ECO:0000256" key="6">
    <source>
        <dbReference type="SAM" id="MobiDB-lite"/>
    </source>
</evidence>
<comment type="caution">
    <text evidence="8">The sequence shown here is derived from an EMBL/GenBank/DDBJ whole genome shotgun (WGS) entry which is preliminary data.</text>
</comment>
<evidence type="ECO:0000256" key="2">
    <source>
        <dbReference type="ARBA" id="ARBA00022475"/>
    </source>
</evidence>
<feature type="transmembrane region" description="Helical" evidence="7">
    <location>
        <begin position="28"/>
        <end position="47"/>
    </location>
</feature>
<feature type="transmembrane region" description="Helical" evidence="7">
    <location>
        <begin position="59"/>
        <end position="79"/>
    </location>
</feature>
<dbReference type="AlphaFoldDB" id="A0A1Q8CPQ2"/>
<keyword evidence="5 7" id="KW-0472">Membrane</keyword>
<feature type="transmembrane region" description="Helical" evidence="7">
    <location>
        <begin position="91"/>
        <end position="115"/>
    </location>
</feature>
<gene>
    <name evidence="8" type="ORF">BU204_17270</name>
</gene>
<keyword evidence="9" id="KW-1185">Reference proteome</keyword>
<organism evidence="8 9">
    <name type="scientific">Actinophytocola xanthii</name>
    <dbReference type="NCBI Taxonomy" id="1912961"/>
    <lineage>
        <taxon>Bacteria</taxon>
        <taxon>Bacillati</taxon>
        <taxon>Actinomycetota</taxon>
        <taxon>Actinomycetes</taxon>
        <taxon>Pseudonocardiales</taxon>
        <taxon>Pseudonocardiaceae</taxon>
    </lineage>
</organism>
<feature type="region of interest" description="Disordered" evidence="6">
    <location>
        <begin position="1"/>
        <end position="20"/>
    </location>
</feature>
<keyword evidence="2" id="KW-1003">Cell membrane</keyword>
<dbReference type="Proteomes" id="UP000185596">
    <property type="component" value="Unassembled WGS sequence"/>
</dbReference>
<dbReference type="Pfam" id="PF09678">
    <property type="entry name" value="Caa3_CtaG"/>
    <property type="match status" value="1"/>
</dbReference>
<protein>
    <submittedName>
        <fullName evidence="8">Cytochrome C oxidase assembly protein</fullName>
    </submittedName>
</protein>
<keyword evidence="3 7" id="KW-0812">Transmembrane</keyword>
<sequence>MSTVDLAQGGHGGHGGGGHEAHAAASGWLPPVLAVALVAAGYLVLALRQHRDARGWSRWRTASFLAGAVLLALAVLPQASPYPPDDFRGHMLQHLLIGMVAPMGLALGAPVTLLLRAVPTRWGRVVGRVLRSGPAHVLAHPATILGLNLGGLVALYATPLHAVAAGDGLTHHLVHLHFLLSGYLFAWVIAGPDPAPRRPSVRTRLVLLGIAVAVHAVLSQLMYAGVLGIRVPVEQLRGAAELMYYGGDIAELLLAFALVSSWRTAQRTAASNTDTLASATNPDSSPSSPR</sequence>
<evidence type="ECO:0000256" key="7">
    <source>
        <dbReference type="SAM" id="Phobius"/>
    </source>
</evidence>
<feature type="transmembrane region" description="Helical" evidence="7">
    <location>
        <begin position="136"/>
        <end position="157"/>
    </location>
</feature>